<dbReference type="GO" id="GO:0003677">
    <property type="term" value="F:DNA binding"/>
    <property type="evidence" value="ECO:0007669"/>
    <property type="project" value="UniProtKB-KW"/>
</dbReference>
<dbReference type="PANTHER" id="PTHR43214">
    <property type="entry name" value="TWO-COMPONENT RESPONSE REGULATOR"/>
    <property type="match status" value="1"/>
</dbReference>
<organism evidence="5 6">
    <name type="scientific">Acidipropionibacterium jensenii</name>
    <dbReference type="NCBI Taxonomy" id="1749"/>
    <lineage>
        <taxon>Bacteria</taxon>
        <taxon>Bacillati</taxon>
        <taxon>Actinomycetota</taxon>
        <taxon>Actinomycetes</taxon>
        <taxon>Propionibacteriales</taxon>
        <taxon>Propionibacteriaceae</taxon>
        <taxon>Acidipropionibacterium</taxon>
    </lineage>
</organism>
<dbReference type="Proteomes" id="UP000277858">
    <property type="component" value="Chromosome"/>
</dbReference>
<accession>A0A448NZB1</accession>
<dbReference type="SUPFAM" id="SSF52172">
    <property type="entry name" value="CheY-like"/>
    <property type="match status" value="1"/>
</dbReference>
<feature type="modified residue" description="4-aspartylphosphate" evidence="3">
    <location>
        <position position="58"/>
    </location>
</feature>
<dbReference type="GO" id="GO:0006355">
    <property type="term" value="P:regulation of DNA-templated transcription"/>
    <property type="evidence" value="ECO:0007669"/>
    <property type="project" value="InterPro"/>
</dbReference>
<sequence length="214" mass="22527">MSAGGIRVGICDDSEQVRRQTGVFLSAAPDLLVCGMYGSGRDAIAGVPRDDIEVLLLDVRMPGMTGPAVASGLAASGSNCKILYVTSYPDEVPVRGALRQTVLGALTKDVRPENMVSAVRLVASGVSLLAPEFIRESAAGGEGLMDWLADPREREVFRLVQTGATNARIAEELNMSTSWAKQTISALCRRFGVKGRAALAAYSGGAAFDHGVRN</sequence>
<gene>
    <name evidence="5" type="primary">nreC_4</name>
    <name evidence="5" type="ORF">NCTC13652_01445</name>
</gene>
<dbReference type="Pfam" id="PF00072">
    <property type="entry name" value="Response_reg"/>
    <property type="match status" value="1"/>
</dbReference>
<dbReference type="InterPro" id="IPR039420">
    <property type="entry name" value="WalR-like"/>
</dbReference>
<dbReference type="SMART" id="SM00448">
    <property type="entry name" value="REC"/>
    <property type="match status" value="1"/>
</dbReference>
<dbReference type="RefSeq" id="WP_051232576.1">
    <property type="nucleotide sequence ID" value="NZ_LR134473.1"/>
</dbReference>
<proteinExistence type="predicted"/>
<keyword evidence="2" id="KW-0238">DNA-binding</keyword>
<evidence type="ECO:0000256" key="3">
    <source>
        <dbReference type="PROSITE-ProRule" id="PRU00169"/>
    </source>
</evidence>
<keyword evidence="6" id="KW-1185">Reference proteome</keyword>
<dbReference type="Gene3D" id="3.40.50.2300">
    <property type="match status" value="1"/>
</dbReference>
<protein>
    <submittedName>
        <fullName evidence="5">Nitrogen regulation protein C</fullName>
    </submittedName>
</protein>
<dbReference type="AlphaFoldDB" id="A0A448NZB1"/>
<dbReference type="Pfam" id="PF00196">
    <property type="entry name" value="GerE"/>
    <property type="match status" value="1"/>
</dbReference>
<feature type="domain" description="Response regulatory" evidence="4">
    <location>
        <begin position="7"/>
        <end position="123"/>
    </location>
</feature>
<dbReference type="InterPro" id="IPR001789">
    <property type="entry name" value="Sig_transdc_resp-reg_receiver"/>
</dbReference>
<evidence type="ECO:0000313" key="6">
    <source>
        <dbReference type="Proteomes" id="UP000277858"/>
    </source>
</evidence>
<name>A0A448NZB1_9ACTN</name>
<dbReference type="InterPro" id="IPR016032">
    <property type="entry name" value="Sig_transdc_resp-reg_C-effctor"/>
</dbReference>
<dbReference type="STRING" id="1122997.GCA_000425285_01739"/>
<dbReference type="SMART" id="SM00421">
    <property type="entry name" value="HTH_LUXR"/>
    <property type="match status" value="1"/>
</dbReference>
<dbReference type="CDD" id="cd17535">
    <property type="entry name" value="REC_NarL-like"/>
    <property type="match status" value="1"/>
</dbReference>
<dbReference type="PROSITE" id="PS50110">
    <property type="entry name" value="RESPONSE_REGULATORY"/>
    <property type="match status" value="1"/>
</dbReference>
<dbReference type="InterPro" id="IPR011006">
    <property type="entry name" value="CheY-like_superfamily"/>
</dbReference>
<evidence type="ECO:0000256" key="1">
    <source>
        <dbReference type="ARBA" id="ARBA00022553"/>
    </source>
</evidence>
<dbReference type="SUPFAM" id="SSF46894">
    <property type="entry name" value="C-terminal effector domain of the bipartite response regulators"/>
    <property type="match status" value="1"/>
</dbReference>
<evidence type="ECO:0000259" key="4">
    <source>
        <dbReference type="PROSITE" id="PS50110"/>
    </source>
</evidence>
<dbReference type="EMBL" id="LR134473">
    <property type="protein sequence ID" value="VEI03245.1"/>
    <property type="molecule type" value="Genomic_DNA"/>
</dbReference>
<evidence type="ECO:0000313" key="5">
    <source>
        <dbReference type="EMBL" id="VEI03245.1"/>
    </source>
</evidence>
<dbReference type="InterPro" id="IPR000792">
    <property type="entry name" value="Tscrpt_reg_LuxR_C"/>
</dbReference>
<keyword evidence="1 3" id="KW-0597">Phosphoprotein</keyword>
<evidence type="ECO:0000256" key="2">
    <source>
        <dbReference type="ARBA" id="ARBA00023125"/>
    </source>
</evidence>
<dbReference type="InterPro" id="IPR058245">
    <property type="entry name" value="NreC/VraR/RcsB-like_REC"/>
</dbReference>
<reference evidence="5 6" key="1">
    <citation type="submission" date="2018-12" db="EMBL/GenBank/DDBJ databases">
        <authorList>
            <consortium name="Pathogen Informatics"/>
        </authorList>
    </citation>
    <scope>NUCLEOTIDE SEQUENCE [LARGE SCALE GENOMIC DNA]</scope>
    <source>
        <strain evidence="5 6">NCTC13652</strain>
    </source>
</reference>
<dbReference type="GO" id="GO:0000160">
    <property type="term" value="P:phosphorelay signal transduction system"/>
    <property type="evidence" value="ECO:0007669"/>
    <property type="project" value="InterPro"/>
</dbReference>